<evidence type="ECO:0000256" key="1">
    <source>
        <dbReference type="SAM" id="SignalP"/>
    </source>
</evidence>
<accession>A0A7L9WN82</accession>
<feature type="signal peptide" evidence="1">
    <location>
        <begin position="1"/>
        <end position="17"/>
    </location>
</feature>
<evidence type="ECO:0000313" key="2">
    <source>
        <dbReference type="EMBL" id="QOL80530.1"/>
    </source>
</evidence>
<dbReference type="RefSeq" id="WP_226941898.1">
    <property type="nucleotide sequence ID" value="NZ_CP045201.1"/>
</dbReference>
<keyword evidence="1" id="KW-0732">Signal</keyword>
<sequence>MRGAAAALIVLALAACAPEIPSGAGCQTYGAERSHMPRPLPDNALGVWIAVTDAAMTGACR</sequence>
<name>A0A7L9WN82_9RHOB</name>
<gene>
    <name evidence="2" type="ORF">F3W81_06730</name>
</gene>
<feature type="chain" id="PRO_5032857345" description="Lipoprotein" evidence="1">
    <location>
        <begin position="18"/>
        <end position="61"/>
    </location>
</feature>
<dbReference type="Proteomes" id="UP000594118">
    <property type="component" value="Chromosome"/>
</dbReference>
<dbReference type="KEGG" id="pshq:F3W81_06730"/>
<organism evidence="2 3">
    <name type="scientific">Pseudooceanicola spongiae</name>
    <dbReference type="NCBI Taxonomy" id="2613965"/>
    <lineage>
        <taxon>Bacteria</taxon>
        <taxon>Pseudomonadati</taxon>
        <taxon>Pseudomonadota</taxon>
        <taxon>Alphaproteobacteria</taxon>
        <taxon>Rhodobacterales</taxon>
        <taxon>Paracoccaceae</taxon>
        <taxon>Pseudooceanicola</taxon>
    </lineage>
</organism>
<reference evidence="2 3" key="1">
    <citation type="submission" date="2019-10" db="EMBL/GenBank/DDBJ databases">
        <title>Pseudopuniceibacterium sp. HQ09 islated from Antarctica.</title>
        <authorList>
            <person name="Liao L."/>
            <person name="Su S."/>
            <person name="Chen B."/>
            <person name="Yu Y."/>
        </authorList>
    </citation>
    <scope>NUCLEOTIDE SEQUENCE [LARGE SCALE GENOMIC DNA]</scope>
    <source>
        <strain evidence="2 3">HQ09</strain>
    </source>
</reference>
<proteinExistence type="predicted"/>
<evidence type="ECO:0008006" key="4">
    <source>
        <dbReference type="Google" id="ProtNLM"/>
    </source>
</evidence>
<evidence type="ECO:0000313" key="3">
    <source>
        <dbReference type="Proteomes" id="UP000594118"/>
    </source>
</evidence>
<dbReference type="PROSITE" id="PS51257">
    <property type="entry name" value="PROKAR_LIPOPROTEIN"/>
    <property type="match status" value="1"/>
</dbReference>
<dbReference type="AlphaFoldDB" id="A0A7L9WN82"/>
<dbReference type="EMBL" id="CP045201">
    <property type="protein sequence ID" value="QOL80530.1"/>
    <property type="molecule type" value="Genomic_DNA"/>
</dbReference>
<keyword evidence="3" id="KW-1185">Reference proteome</keyword>
<protein>
    <recommendedName>
        <fullName evidence="4">Lipoprotein</fullName>
    </recommendedName>
</protein>